<protein>
    <submittedName>
        <fullName evidence="2">Uncharacterized protein</fullName>
    </submittedName>
</protein>
<dbReference type="AlphaFoldDB" id="A0A7S3R005"/>
<feature type="signal peptide" evidence="1">
    <location>
        <begin position="1"/>
        <end position="17"/>
    </location>
</feature>
<feature type="chain" id="PRO_5030976770" evidence="1">
    <location>
        <begin position="18"/>
        <end position="99"/>
    </location>
</feature>
<organism evidence="2">
    <name type="scientific">Dunaliella tertiolecta</name>
    <name type="common">Green alga</name>
    <dbReference type="NCBI Taxonomy" id="3047"/>
    <lineage>
        <taxon>Eukaryota</taxon>
        <taxon>Viridiplantae</taxon>
        <taxon>Chlorophyta</taxon>
        <taxon>core chlorophytes</taxon>
        <taxon>Chlorophyceae</taxon>
        <taxon>CS clade</taxon>
        <taxon>Chlamydomonadales</taxon>
        <taxon>Dunaliellaceae</taxon>
        <taxon>Dunaliella</taxon>
    </lineage>
</organism>
<proteinExistence type="predicted"/>
<sequence>MLHIINLWSLLQFCVQSDRAPRSLPDLALMPCAFGAFVPTNGGVQIQMATAAAVGAAAAAAAASCAAAGAAPIGRSLGGSAQTLLRSRAPPAVQCTWQT</sequence>
<name>A0A7S3R005_DUNTE</name>
<evidence type="ECO:0000313" key="2">
    <source>
        <dbReference type="EMBL" id="CAE0498236.1"/>
    </source>
</evidence>
<accession>A0A7S3R005</accession>
<dbReference type="EMBL" id="HBIP01022280">
    <property type="protein sequence ID" value="CAE0498236.1"/>
    <property type="molecule type" value="Transcribed_RNA"/>
</dbReference>
<evidence type="ECO:0000256" key="1">
    <source>
        <dbReference type="SAM" id="SignalP"/>
    </source>
</evidence>
<reference evidence="2" key="1">
    <citation type="submission" date="2021-01" db="EMBL/GenBank/DDBJ databases">
        <authorList>
            <person name="Corre E."/>
            <person name="Pelletier E."/>
            <person name="Niang G."/>
            <person name="Scheremetjew M."/>
            <person name="Finn R."/>
            <person name="Kale V."/>
            <person name="Holt S."/>
            <person name="Cochrane G."/>
            <person name="Meng A."/>
            <person name="Brown T."/>
            <person name="Cohen L."/>
        </authorList>
    </citation>
    <scope>NUCLEOTIDE SEQUENCE</scope>
    <source>
        <strain evidence="2">CCMP1320</strain>
    </source>
</reference>
<gene>
    <name evidence="2" type="ORF">DTER00134_LOCUS13309</name>
</gene>
<keyword evidence="1" id="KW-0732">Signal</keyword>